<keyword evidence="2 7" id="KW-0489">Methyltransferase</keyword>
<dbReference type="Proteomes" id="UP000184550">
    <property type="component" value="Unassembled WGS sequence"/>
</dbReference>
<proteinExistence type="predicted"/>
<comment type="caution">
    <text evidence="7">The sequence shown here is derived from an EMBL/GenBank/DDBJ whole genome shotgun (WGS) entry which is preliminary data.</text>
</comment>
<dbReference type="InterPro" id="IPR029063">
    <property type="entry name" value="SAM-dependent_MTases_sf"/>
</dbReference>
<dbReference type="PRINTS" id="PR00507">
    <property type="entry name" value="N12N6MTFRASE"/>
</dbReference>
<dbReference type="InterPro" id="IPR041635">
    <property type="entry name" value="Type_ISP_LLaBIII_C"/>
</dbReference>
<evidence type="ECO:0000259" key="6">
    <source>
        <dbReference type="Pfam" id="PF18135"/>
    </source>
</evidence>
<dbReference type="Gene3D" id="3.40.50.150">
    <property type="entry name" value="Vaccinia Virus protein VP39"/>
    <property type="match status" value="1"/>
</dbReference>
<dbReference type="GO" id="GO:0032259">
    <property type="term" value="P:methylation"/>
    <property type="evidence" value="ECO:0007669"/>
    <property type="project" value="UniProtKB-KW"/>
</dbReference>
<feature type="domain" description="DNA methylase adenine-specific" evidence="5">
    <location>
        <begin position="294"/>
        <end position="499"/>
    </location>
</feature>
<dbReference type="PANTHER" id="PTHR33841:SF1">
    <property type="entry name" value="DNA METHYLTRANSFERASE A"/>
    <property type="match status" value="1"/>
</dbReference>
<accession>A0A7Z9DYF6</accession>
<dbReference type="InterPro" id="IPR003356">
    <property type="entry name" value="DNA_methylase_A-5"/>
</dbReference>
<name>A0A7Z9DYF6_9CYAN</name>
<sequence>MISINFEIYLRSLQKNLQQGSEPTHYPALKSLLDYPSQQIEASIEEKGNKAGIPDFTVRKRELLIGYVEAKDIGIDLSTVEKTEQLERYRESHIGANLILTNYLEFRWYVNGKLRLKTVLGEQVNHQIQLIDSEQTNQLIQAFLNYQGEIINNPEDLAKQMAQLTKTIRYAVIEALKLETETGELHQLQKGFQEVLLPNLEQSTFADMYAQTVAYGLFTARVSHAQNPQNYAFERRTAGLYIPDTNPFLKRLFNTVVDTDALSQINWAVDDLVQLLAQVNMTNILENFGKNTRQEDPVVHFYEAFLAAYDTALRKSRGVYYTPEPVVSFIVRSVDLILKNRFNLALGLADYSQDKTTKQPRVQILDPATGTGTFLYTVVNQIYQNLEEMGLGRSWNDYVKEHLFNRLYGFELLMAPYAIAHLKLGLQLQNYGYQFQSRQRLGIYLTNTLDEALKESEILLGQYVAQEANEAAAIKRDFPIMVVLGNPPYSVSSQNSSKRQRIAQGNEQYLADIKYTGAVWEKNFKKAKPGQKITELTAIGELLERYKGRVRLEGEKNIQPLDDDYIKFIRFAHHRIEQTGYGIVAFITNNSYLGGLIHRGMREELIKTFDEIYVLDLHGSSLLKEKCPDGTNDQNVFDIQQGVAIIIAIKNHPEQLVNNNLATVFHYDLWGSRQDKYDLLNQTDIDSLQWSQLVLSIPNYFFVPKKFSWNEEHEKLFKLSDIFLVYSSGIETGRDEVLITDLADEIQQVIQDLSNPSFSDHEAYEKYRIQDTSGWRFCSNRSLLIQEGYDQNLVTLINYRPFDYKFTYYHSILRRMQKEVQSNLLKNNLALLSCRQQFESGFDHIFCTNTITERCAVSLKSRELTYVFPLYIYPNTENDQYNLFTECTPNFSPKFLSEIKVKLGYIPTPEAIFYYAYAIFHSPTYRQRYAEYLKIDFPRLPLTSNEQLFKNLAQKGEELVKLHLMESQQLNRLITQYQGEGDNNVTEVTYKPQQQRIYINKTRYFEGIPPEIWEFKIGGYQVLDKWLKDRKKANRSLSFDDILHYQKIVVALTATLTIMKEIDQIIPEWPI</sequence>
<dbReference type="GO" id="GO:0009007">
    <property type="term" value="F:site-specific DNA-methyltransferase (adenine-specific) activity"/>
    <property type="evidence" value="ECO:0007669"/>
    <property type="project" value="UniProtKB-EC"/>
</dbReference>
<dbReference type="Pfam" id="PF18135">
    <property type="entry name" value="Type_ISP_C"/>
    <property type="match status" value="1"/>
</dbReference>
<keyword evidence="8" id="KW-1185">Reference proteome</keyword>
<dbReference type="PANTHER" id="PTHR33841">
    <property type="entry name" value="DNA METHYLTRANSFERASE YEEA-RELATED"/>
    <property type="match status" value="1"/>
</dbReference>
<feature type="domain" description="Type ISP restriction-modification enzyme LLaBIII C-terminal specificity" evidence="6">
    <location>
        <begin position="721"/>
        <end position="1060"/>
    </location>
</feature>
<dbReference type="EC" id="2.1.1.72" evidence="1"/>
<dbReference type="Pfam" id="PF02384">
    <property type="entry name" value="N6_Mtase"/>
    <property type="match status" value="1"/>
</dbReference>
<comment type="catalytic activity">
    <reaction evidence="4">
        <text>a 2'-deoxyadenosine in DNA + S-adenosyl-L-methionine = an N(6)-methyl-2'-deoxyadenosine in DNA + S-adenosyl-L-homocysteine + H(+)</text>
        <dbReference type="Rhea" id="RHEA:15197"/>
        <dbReference type="Rhea" id="RHEA-COMP:12418"/>
        <dbReference type="Rhea" id="RHEA-COMP:12419"/>
        <dbReference type="ChEBI" id="CHEBI:15378"/>
        <dbReference type="ChEBI" id="CHEBI:57856"/>
        <dbReference type="ChEBI" id="CHEBI:59789"/>
        <dbReference type="ChEBI" id="CHEBI:90615"/>
        <dbReference type="ChEBI" id="CHEBI:90616"/>
        <dbReference type="EC" id="2.1.1.72"/>
    </reaction>
</comment>
<gene>
    <name evidence="7" type="ORF">PL8927_600199</name>
</gene>
<protein>
    <recommendedName>
        <fullName evidence="1">site-specific DNA-methyltransferase (adenine-specific)</fullName>
        <ecNumber evidence="1">2.1.1.72</ecNumber>
    </recommendedName>
</protein>
<reference evidence="7" key="1">
    <citation type="submission" date="2019-10" db="EMBL/GenBank/DDBJ databases">
        <authorList>
            <consortium name="Genoscope - CEA"/>
            <person name="William W."/>
        </authorList>
    </citation>
    <scope>NUCLEOTIDE SEQUENCE [LARGE SCALE GENOMIC DNA]</scope>
    <source>
        <strain evidence="7">BBR_PRJEB10992</strain>
    </source>
</reference>
<evidence type="ECO:0000313" key="8">
    <source>
        <dbReference type="Proteomes" id="UP000184550"/>
    </source>
</evidence>
<dbReference type="GO" id="GO:0008170">
    <property type="term" value="F:N-methyltransferase activity"/>
    <property type="evidence" value="ECO:0007669"/>
    <property type="project" value="InterPro"/>
</dbReference>
<evidence type="ECO:0000313" key="7">
    <source>
        <dbReference type="EMBL" id="VXD17968.1"/>
    </source>
</evidence>
<evidence type="ECO:0000256" key="3">
    <source>
        <dbReference type="ARBA" id="ARBA00022679"/>
    </source>
</evidence>
<evidence type="ECO:0000256" key="4">
    <source>
        <dbReference type="ARBA" id="ARBA00047942"/>
    </source>
</evidence>
<dbReference type="EMBL" id="CZCU02000136">
    <property type="protein sequence ID" value="VXD17968.1"/>
    <property type="molecule type" value="Genomic_DNA"/>
</dbReference>
<organism evidence="7 8">
    <name type="scientific">Planktothrix serta PCC 8927</name>
    <dbReference type="NCBI Taxonomy" id="671068"/>
    <lineage>
        <taxon>Bacteria</taxon>
        <taxon>Bacillati</taxon>
        <taxon>Cyanobacteriota</taxon>
        <taxon>Cyanophyceae</taxon>
        <taxon>Oscillatoriophycideae</taxon>
        <taxon>Oscillatoriales</taxon>
        <taxon>Microcoleaceae</taxon>
        <taxon>Planktothrix</taxon>
    </lineage>
</organism>
<evidence type="ECO:0000256" key="1">
    <source>
        <dbReference type="ARBA" id="ARBA00011900"/>
    </source>
</evidence>
<evidence type="ECO:0000259" key="5">
    <source>
        <dbReference type="Pfam" id="PF02384"/>
    </source>
</evidence>
<evidence type="ECO:0000256" key="2">
    <source>
        <dbReference type="ARBA" id="ARBA00022603"/>
    </source>
</evidence>
<dbReference type="AlphaFoldDB" id="A0A7Z9DYF6"/>
<keyword evidence="3" id="KW-0808">Transferase</keyword>
<dbReference type="RefSeq" id="WP_231505992.1">
    <property type="nucleotide sequence ID" value="NZ_LR734869.1"/>
</dbReference>
<dbReference type="InterPro" id="IPR050953">
    <property type="entry name" value="N4_N6_ade-DNA_methylase"/>
</dbReference>
<dbReference type="SUPFAM" id="SSF53335">
    <property type="entry name" value="S-adenosyl-L-methionine-dependent methyltransferases"/>
    <property type="match status" value="1"/>
</dbReference>
<dbReference type="GO" id="GO:0003677">
    <property type="term" value="F:DNA binding"/>
    <property type="evidence" value="ECO:0007669"/>
    <property type="project" value="InterPro"/>
</dbReference>